<evidence type="ECO:0000313" key="2">
    <source>
        <dbReference type="Proteomes" id="UP000001542"/>
    </source>
</evidence>
<name>A2FLB6_TRIV3</name>
<accession>A2FLB6</accession>
<evidence type="ECO:0000313" key="1">
    <source>
        <dbReference type="EMBL" id="EAX94297.1"/>
    </source>
</evidence>
<dbReference type="AlphaFoldDB" id="A2FLB6"/>
<gene>
    <name evidence="1" type="ORF">TVAG_167770</name>
</gene>
<sequence length="133" mass="15333">MLADRDQYVPLMHSNQNPFDVNIDVEGNSQPDLKGLMILYIGSSKNKRSHAIEFKAGSKVTPQNYKFKYTDPEQSKIVLSLYNRKSFWTEDVEIGHMDIPVSEFSTDGFETKEIQFKNRGPKLMIHGSRTENF</sequence>
<dbReference type="Proteomes" id="UP000001542">
    <property type="component" value="Unassembled WGS sequence"/>
</dbReference>
<reference evidence="1" key="2">
    <citation type="journal article" date="2007" name="Science">
        <title>Draft genome sequence of the sexually transmitted pathogen Trichomonas vaginalis.</title>
        <authorList>
            <person name="Carlton J.M."/>
            <person name="Hirt R.P."/>
            <person name="Silva J.C."/>
            <person name="Delcher A.L."/>
            <person name="Schatz M."/>
            <person name="Zhao Q."/>
            <person name="Wortman J.R."/>
            <person name="Bidwell S.L."/>
            <person name="Alsmark U.C.M."/>
            <person name="Besteiro S."/>
            <person name="Sicheritz-Ponten T."/>
            <person name="Noel C.J."/>
            <person name="Dacks J.B."/>
            <person name="Foster P.G."/>
            <person name="Simillion C."/>
            <person name="Van de Peer Y."/>
            <person name="Miranda-Saavedra D."/>
            <person name="Barton G.J."/>
            <person name="Westrop G.D."/>
            <person name="Mueller S."/>
            <person name="Dessi D."/>
            <person name="Fiori P.L."/>
            <person name="Ren Q."/>
            <person name="Paulsen I."/>
            <person name="Zhang H."/>
            <person name="Bastida-Corcuera F.D."/>
            <person name="Simoes-Barbosa A."/>
            <person name="Brown M.T."/>
            <person name="Hayes R.D."/>
            <person name="Mukherjee M."/>
            <person name="Okumura C.Y."/>
            <person name="Schneider R."/>
            <person name="Smith A.J."/>
            <person name="Vanacova S."/>
            <person name="Villalvazo M."/>
            <person name="Haas B.J."/>
            <person name="Pertea M."/>
            <person name="Feldblyum T.V."/>
            <person name="Utterback T.R."/>
            <person name="Shu C.L."/>
            <person name="Osoegawa K."/>
            <person name="de Jong P.J."/>
            <person name="Hrdy I."/>
            <person name="Horvathova L."/>
            <person name="Zubacova Z."/>
            <person name="Dolezal P."/>
            <person name="Malik S.B."/>
            <person name="Logsdon J.M. Jr."/>
            <person name="Henze K."/>
            <person name="Gupta A."/>
            <person name="Wang C.C."/>
            <person name="Dunne R.L."/>
            <person name="Upcroft J.A."/>
            <person name="Upcroft P."/>
            <person name="White O."/>
            <person name="Salzberg S.L."/>
            <person name="Tang P."/>
            <person name="Chiu C.-H."/>
            <person name="Lee Y.-S."/>
            <person name="Embley T.M."/>
            <person name="Coombs G.H."/>
            <person name="Mottram J.C."/>
            <person name="Tachezy J."/>
            <person name="Fraser-Liggett C.M."/>
            <person name="Johnson P.J."/>
        </authorList>
    </citation>
    <scope>NUCLEOTIDE SEQUENCE [LARGE SCALE GENOMIC DNA]</scope>
    <source>
        <strain evidence="1">G3</strain>
    </source>
</reference>
<dbReference type="EMBL" id="DS113865">
    <property type="protein sequence ID" value="EAX94297.1"/>
    <property type="molecule type" value="Genomic_DNA"/>
</dbReference>
<keyword evidence="2" id="KW-1185">Reference proteome</keyword>
<protein>
    <submittedName>
        <fullName evidence="1">Uncharacterized protein</fullName>
    </submittedName>
</protein>
<organism evidence="1 2">
    <name type="scientific">Trichomonas vaginalis (strain ATCC PRA-98 / G3)</name>
    <dbReference type="NCBI Taxonomy" id="412133"/>
    <lineage>
        <taxon>Eukaryota</taxon>
        <taxon>Metamonada</taxon>
        <taxon>Parabasalia</taxon>
        <taxon>Trichomonadida</taxon>
        <taxon>Trichomonadidae</taxon>
        <taxon>Trichomonas</taxon>
    </lineage>
</organism>
<dbReference type="VEuPathDB" id="TrichDB:TVAG_167770"/>
<dbReference type="InParanoid" id="A2FLB6"/>
<proteinExistence type="predicted"/>
<dbReference type="VEuPathDB" id="TrichDB:TVAGG3_0344810"/>
<reference evidence="1" key="1">
    <citation type="submission" date="2006-10" db="EMBL/GenBank/DDBJ databases">
        <authorList>
            <person name="Amadeo P."/>
            <person name="Zhao Q."/>
            <person name="Wortman J."/>
            <person name="Fraser-Liggett C."/>
            <person name="Carlton J."/>
        </authorList>
    </citation>
    <scope>NUCLEOTIDE SEQUENCE</scope>
    <source>
        <strain evidence="1">G3</strain>
    </source>
</reference>